<dbReference type="InterPro" id="IPR002110">
    <property type="entry name" value="Ankyrin_rpt"/>
</dbReference>
<feature type="domain" description="Nephrocystin 3-like N-terminal" evidence="5">
    <location>
        <begin position="579"/>
        <end position="704"/>
    </location>
</feature>
<gene>
    <name evidence="6" type="ORF">DFH07DRAFT_767701</name>
</gene>
<sequence length="1232" mass="135750">MPGQARTLVDARRVPYGGAGRPPASLHAPKTIMQTSALIRKPGGYCVGRDGMRGMLPHVLASTALAPDLTLDLWRALVVMDGAGASGRHDGRKKCGNWCGWGLATFLALLAYSCRVTRDLGGQSTSRSFFIAGVKIKQSSPLWTAWHWVGWRARSTVGWSKAKGLASPLRSESTMCIHGGRSSRASYDGFPSPSQLSVGGLAPLPPYSLCRLSSSVTAFHPLVDPLRREQLLDVVDIGLTQNRWRSRAPGRRRDADAHVARLMRTSSWRISGAGSAFDERETRCSCRGRVCPVGDVMPAKIREADGASPSFSSSYGWRAAGHVVVSGQGHPVLRAMGCARLLRPLGGWWGAVLLSGAAMRGLFLGTTPFNRCASITAFLDAHPIFSTTSALPSSSMADIVGLVASILQLVDTVTKARDYIQGFRDAPKEQKQLLAEVHNLDPLIRELEGRMKTQATSPGNGIEELRGPLIQLKEMMKRLAKKLDVQGIRKVTTRLTWPLWGKDDVKQGLDTIERFKTFLGVWLGLDTCLNLDIAFAVNAVVDEQQMNHTSLERYEIIEWYSPLNFFLRQAHISSTRQPGTGGWLLEDDSFKRWKSGTGEILWCRGIHHLRTVQDCENIGVAAIYLDHKETDAHSPSKPLAGLWRQLVFKKPIPLFVHNCTRPSTKKDCAVLRDTISEYSKVFIVIDAMDEYPEEQRHVLLHHLAALGPTVSARETPHRFFENETNDQSKRGRQKLAWLTLSWITYAKRPLRPSELREALAVEPGDIELDAENLVAMDTILSSCAGVVVINGEDDTIRLIPYAMQNYLERVQVNQFRRASSQITTTCITYLSFESQGFMQKMYDLMTRKQNTLLSYAVECCLIHARGEPELHIRDLILSFLSNCDSWYKLWRWNDKYDRRRKSSDPLWIAAVFGLGDICRHLIEQTGVGTVLQEAAWDGFEDMYSDGPPRRRRGTPSGSGCSSTTVAGKSSSSALQSASFAGHESIVIEHGVSINETGGWLGSRLQAASLAGHTGIAKLLIEHGADVNVQGAWYERTSPLQAASEQGHVVIAHLLIDHGADINAENAQYGRALQRASSAGHAEVVRLLIKHGAEFNAKGGPFQHSALEEAIYRIKISIVKVLVENGAEVNIGGTGYIYGNALGTASSMECEAMVKLLRELGTNVNAHKADLECSGFHVAVAGSSRGRGMEALPNCTPPKPEMAPHYSSFWHTLFVTCSFTKIFVLRCTYFMTV</sequence>
<comment type="caution">
    <text evidence="6">The sequence shown here is derived from an EMBL/GenBank/DDBJ whole genome shotgun (WGS) entry which is preliminary data.</text>
</comment>
<accession>A0AAD7JVX0</accession>
<name>A0AAD7JVX0_9AGAR</name>
<feature type="compositionally biased region" description="Low complexity" evidence="4">
    <location>
        <begin position="954"/>
        <end position="967"/>
    </location>
</feature>
<feature type="region of interest" description="Disordered" evidence="4">
    <location>
        <begin position="944"/>
        <end position="967"/>
    </location>
</feature>
<dbReference type="SMART" id="SM00248">
    <property type="entry name" value="ANK"/>
    <property type="match status" value="6"/>
</dbReference>
<evidence type="ECO:0000313" key="7">
    <source>
        <dbReference type="Proteomes" id="UP001215280"/>
    </source>
</evidence>
<keyword evidence="1" id="KW-0677">Repeat</keyword>
<keyword evidence="2 3" id="KW-0040">ANK repeat</keyword>
<dbReference type="PANTHER" id="PTHR24171:SF10">
    <property type="entry name" value="ANKYRIN REPEAT DOMAIN-CONTAINING PROTEIN 29-LIKE"/>
    <property type="match status" value="1"/>
</dbReference>
<dbReference type="Proteomes" id="UP001215280">
    <property type="component" value="Unassembled WGS sequence"/>
</dbReference>
<dbReference type="SUPFAM" id="SSF48403">
    <property type="entry name" value="Ankyrin repeat"/>
    <property type="match status" value="1"/>
</dbReference>
<dbReference type="Pfam" id="PF12796">
    <property type="entry name" value="Ank_2"/>
    <property type="match status" value="1"/>
</dbReference>
<dbReference type="PROSITE" id="PS50088">
    <property type="entry name" value="ANK_REPEAT"/>
    <property type="match status" value="3"/>
</dbReference>
<evidence type="ECO:0000256" key="1">
    <source>
        <dbReference type="ARBA" id="ARBA00022737"/>
    </source>
</evidence>
<organism evidence="6 7">
    <name type="scientific">Mycena maculata</name>
    <dbReference type="NCBI Taxonomy" id="230809"/>
    <lineage>
        <taxon>Eukaryota</taxon>
        <taxon>Fungi</taxon>
        <taxon>Dikarya</taxon>
        <taxon>Basidiomycota</taxon>
        <taxon>Agaricomycotina</taxon>
        <taxon>Agaricomycetes</taxon>
        <taxon>Agaricomycetidae</taxon>
        <taxon>Agaricales</taxon>
        <taxon>Marasmiineae</taxon>
        <taxon>Mycenaceae</taxon>
        <taxon>Mycena</taxon>
    </lineage>
</organism>
<dbReference type="Pfam" id="PF24883">
    <property type="entry name" value="NPHP3_N"/>
    <property type="match status" value="1"/>
</dbReference>
<dbReference type="InterPro" id="IPR036770">
    <property type="entry name" value="Ankyrin_rpt-contain_sf"/>
</dbReference>
<keyword evidence="7" id="KW-1185">Reference proteome</keyword>
<evidence type="ECO:0000256" key="2">
    <source>
        <dbReference type="ARBA" id="ARBA00023043"/>
    </source>
</evidence>
<dbReference type="PROSITE" id="PS50297">
    <property type="entry name" value="ANK_REP_REGION"/>
    <property type="match status" value="2"/>
</dbReference>
<dbReference type="EMBL" id="JARJLG010000018">
    <property type="protein sequence ID" value="KAJ7772834.1"/>
    <property type="molecule type" value="Genomic_DNA"/>
</dbReference>
<dbReference type="AlphaFoldDB" id="A0AAD7JVX0"/>
<feature type="repeat" description="ANK" evidence="3">
    <location>
        <begin position="1034"/>
        <end position="1066"/>
    </location>
</feature>
<feature type="repeat" description="ANK" evidence="3">
    <location>
        <begin position="1004"/>
        <end position="1031"/>
    </location>
</feature>
<evidence type="ECO:0000256" key="4">
    <source>
        <dbReference type="SAM" id="MobiDB-lite"/>
    </source>
</evidence>
<evidence type="ECO:0000313" key="6">
    <source>
        <dbReference type="EMBL" id="KAJ7772834.1"/>
    </source>
</evidence>
<evidence type="ECO:0000256" key="3">
    <source>
        <dbReference type="PROSITE-ProRule" id="PRU00023"/>
    </source>
</evidence>
<evidence type="ECO:0000259" key="5">
    <source>
        <dbReference type="Pfam" id="PF24883"/>
    </source>
</evidence>
<dbReference type="Gene3D" id="1.25.40.20">
    <property type="entry name" value="Ankyrin repeat-containing domain"/>
    <property type="match status" value="1"/>
</dbReference>
<proteinExistence type="predicted"/>
<reference evidence="6" key="1">
    <citation type="submission" date="2023-03" db="EMBL/GenBank/DDBJ databases">
        <title>Massive genome expansion in bonnet fungi (Mycena s.s.) driven by repeated elements and novel gene families across ecological guilds.</title>
        <authorList>
            <consortium name="Lawrence Berkeley National Laboratory"/>
            <person name="Harder C.B."/>
            <person name="Miyauchi S."/>
            <person name="Viragh M."/>
            <person name="Kuo A."/>
            <person name="Thoen E."/>
            <person name="Andreopoulos B."/>
            <person name="Lu D."/>
            <person name="Skrede I."/>
            <person name="Drula E."/>
            <person name="Henrissat B."/>
            <person name="Morin E."/>
            <person name="Kohler A."/>
            <person name="Barry K."/>
            <person name="LaButti K."/>
            <person name="Morin E."/>
            <person name="Salamov A."/>
            <person name="Lipzen A."/>
            <person name="Mereny Z."/>
            <person name="Hegedus B."/>
            <person name="Baldrian P."/>
            <person name="Stursova M."/>
            <person name="Weitz H."/>
            <person name="Taylor A."/>
            <person name="Grigoriev I.V."/>
            <person name="Nagy L.G."/>
            <person name="Martin F."/>
            <person name="Kauserud H."/>
        </authorList>
    </citation>
    <scope>NUCLEOTIDE SEQUENCE</scope>
    <source>
        <strain evidence="6">CBHHK188m</strain>
    </source>
</reference>
<dbReference type="PANTHER" id="PTHR24171">
    <property type="entry name" value="ANKYRIN REPEAT DOMAIN-CONTAINING PROTEIN 39-RELATED"/>
    <property type="match status" value="1"/>
</dbReference>
<protein>
    <recommendedName>
        <fullName evidence="5">Nephrocystin 3-like N-terminal domain-containing protein</fullName>
    </recommendedName>
</protein>
<feature type="repeat" description="ANK" evidence="3">
    <location>
        <begin position="1067"/>
        <end position="1099"/>
    </location>
</feature>
<dbReference type="InterPro" id="IPR056884">
    <property type="entry name" value="NPHP3-like_N"/>
</dbReference>